<evidence type="ECO:0000256" key="4">
    <source>
        <dbReference type="ARBA" id="ARBA00022722"/>
    </source>
</evidence>
<dbReference type="PROSITE" id="PS01306">
    <property type="entry name" value="UPF0054"/>
    <property type="match status" value="1"/>
</dbReference>
<keyword evidence="4 9" id="KW-0540">Nuclease</keyword>
<dbReference type="Gene3D" id="3.40.390.30">
    <property type="entry name" value="Metalloproteases ('zincins'), catalytic domain"/>
    <property type="match status" value="1"/>
</dbReference>
<keyword evidence="6 9" id="KW-0255">Endonuclease</keyword>
<evidence type="ECO:0000256" key="6">
    <source>
        <dbReference type="ARBA" id="ARBA00022759"/>
    </source>
</evidence>
<keyword evidence="9" id="KW-0963">Cytoplasm</keyword>
<dbReference type="RefSeq" id="WP_104688785.1">
    <property type="nucleotide sequence ID" value="NZ_JBKTHY010000002.1"/>
</dbReference>
<comment type="caution">
    <text evidence="10">The sequence shown here is derived from an EMBL/GenBank/DDBJ whole genome shotgun (WGS) entry which is preliminary data.</text>
</comment>
<dbReference type="GO" id="GO:0006364">
    <property type="term" value="P:rRNA processing"/>
    <property type="evidence" value="ECO:0007669"/>
    <property type="project" value="UniProtKB-UniRule"/>
</dbReference>
<keyword evidence="3 9" id="KW-0698">rRNA processing</keyword>
<proteinExistence type="inferred from homology"/>
<dbReference type="NCBIfam" id="TIGR00043">
    <property type="entry name" value="rRNA maturation RNase YbeY"/>
    <property type="match status" value="1"/>
</dbReference>
<evidence type="ECO:0000256" key="5">
    <source>
        <dbReference type="ARBA" id="ARBA00022723"/>
    </source>
</evidence>
<feature type="binding site" evidence="9">
    <location>
        <position position="135"/>
    </location>
    <ligand>
        <name>Zn(2+)</name>
        <dbReference type="ChEBI" id="CHEBI:29105"/>
        <note>catalytic</note>
    </ligand>
</feature>
<keyword evidence="7 9" id="KW-0378">Hydrolase</keyword>
<evidence type="ECO:0000256" key="3">
    <source>
        <dbReference type="ARBA" id="ARBA00022552"/>
    </source>
</evidence>
<keyword evidence="8 9" id="KW-0862">Zinc</keyword>
<evidence type="ECO:0000256" key="8">
    <source>
        <dbReference type="ARBA" id="ARBA00022833"/>
    </source>
</evidence>
<dbReference type="GO" id="GO:0005737">
    <property type="term" value="C:cytoplasm"/>
    <property type="evidence" value="ECO:0007669"/>
    <property type="project" value="UniProtKB-SubCell"/>
</dbReference>
<comment type="similarity">
    <text evidence="1 9">Belongs to the endoribonuclease YbeY family.</text>
</comment>
<evidence type="ECO:0000313" key="11">
    <source>
        <dbReference type="Proteomes" id="UP000239920"/>
    </source>
</evidence>
<dbReference type="GO" id="GO:0004521">
    <property type="term" value="F:RNA endonuclease activity"/>
    <property type="evidence" value="ECO:0007669"/>
    <property type="project" value="UniProtKB-UniRule"/>
</dbReference>
<comment type="subcellular location">
    <subcellularLocation>
        <location evidence="9">Cytoplasm</location>
    </subcellularLocation>
</comment>
<dbReference type="AlphaFoldDB" id="A0A2J6NMH8"/>
<keyword evidence="5 9" id="KW-0479">Metal-binding</keyword>
<dbReference type="PANTHER" id="PTHR46986">
    <property type="entry name" value="ENDORIBONUCLEASE YBEY, CHLOROPLASTIC"/>
    <property type="match status" value="1"/>
</dbReference>
<dbReference type="EMBL" id="PNFV01000005">
    <property type="protein sequence ID" value="PMB82537.1"/>
    <property type="molecule type" value="Genomic_DNA"/>
</dbReference>
<dbReference type="GO" id="GO:0008270">
    <property type="term" value="F:zinc ion binding"/>
    <property type="evidence" value="ECO:0007669"/>
    <property type="project" value="UniProtKB-UniRule"/>
</dbReference>
<dbReference type="InterPro" id="IPR023091">
    <property type="entry name" value="MetalPrtase_cat_dom_sf_prd"/>
</dbReference>
<comment type="cofactor">
    <cofactor evidence="9">
        <name>Zn(2+)</name>
        <dbReference type="ChEBI" id="CHEBI:29105"/>
    </cofactor>
    <text evidence="9">Binds 1 zinc ion.</text>
</comment>
<reference evidence="10 11" key="1">
    <citation type="submission" date="2017-09" db="EMBL/GenBank/DDBJ databases">
        <title>Bacterial strain isolated from the female urinary microbiota.</title>
        <authorList>
            <person name="Thomas-White K."/>
            <person name="Kumar N."/>
            <person name="Forster S."/>
            <person name="Putonti C."/>
            <person name="Lawley T."/>
            <person name="Wolfe A.J."/>
        </authorList>
    </citation>
    <scope>NUCLEOTIDE SEQUENCE [LARGE SCALE GENOMIC DNA]</scope>
    <source>
        <strain evidence="10 11">UMB0683</strain>
    </source>
</reference>
<name>A0A2J6NMH8_9LACO</name>
<dbReference type="Pfam" id="PF02130">
    <property type="entry name" value="YbeY"/>
    <property type="match status" value="1"/>
</dbReference>
<dbReference type="HAMAP" id="MF_00009">
    <property type="entry name" value="Endoribonucl_YbeY"/>
    <property type="match status" value="1"/>
</dbReference>
<dbReference type="OrthoDB" id="9807740at2"/>
<evidence type="ECO:0000256" key="2">
    <source>
        <dbReference type="ARBA" id="ARBA00022517"/>
    </source>
</evidence>
<gene>
    <name evidence="9" type="primary">ybeY</name>
    <name evidence="10" type="ORF">CK797_05665</name>
</gene>
<dbReference type="InterPro" id="IPR002036">
    <property type="entry name" value="YbeY"/>
</dbReference>
<protein>
    <recommendedName>
        <fullName evidence="9">Endoribonuclease YbeY</fullName>
        <ecNumber evidence="9">3.1.-.-</ecNumber>
    </recommendedName>
</protein>
<dbReference type="Proteomes" id="UP000239920">
    <property type="component" value="Unassembled WGS sequence"/>
</dbReference>
<accession>A0A2J6NMH8</accession>
<dbReference type="PANTHER" id="PTHR46986:SF1">
    <property type="entry name" value="ENDORIBONUCLEASE YBEY, CHLOROPLASTIC"/>
    <property type="match status" value="1"/>
</dbReference>
<dbReference type="InterPro" id="IPR020549">
    <property type="entry name" value="YbeY_CS"/>
</dbReference>
<evidence type="ECO:0000256" key="1">
    <source>
        <dbReference type="ARBA" id="ARBA00010875"/>
    </source>
</evidence>
<evidence type="ECO:0000256" key="9">
    <source>
        <dbReference type="HAMAP-Rule" id="MF_00009"/>
    </source>
</evidence>
<organism evidence="10 11">
    <name type="scientific">Limosilactobacillus pontis</name>
    <dbReference type="NCBI Taxonomy" id="35787"/>
    <lineage>
        <taxon>Bacteria</taxon>
        <taxon>Bacillati</taxon>
        <taxon>Bacillota</taxon>
        <taxon>Bacilli</taxon>
        <taxon>Lactobacillales</taxon>
        <taxon>Lactobacillaceae</taxon>
        <taxon>Limosilactobacillus</taxon>
    </lineage>
</organism>
<keyword evidence="2 9" id="KW-0690">Ribosome biogenesis</keyword>
<dbReference type="SUPFAM" id="SSF55486">
    <property type="entry name" value="Metalloproteases ('zincins'), catalytic domain"/>
    <property type="match status" value="1"/>
</dbReference>
<dbReference type="EC" id="3.1.-.-" evidence="9"/>
<comment type="function">
    <text evidence="9">Single strand-specific metallo-endoribonuclease involved in late-stage 70S ribosome quality control and in maturation of the 3' terminus of the 16S rRNA.</text>
</comment>
<feature type="binding site" evidence="9">
    <location>
        <position position="129"/>
    </location>
    <ligand>
        <name>Zn(2+)</name>
        <dbReference type="ChEBI" id="CHEBI:29105"/>
        <note>catalytic</note>
    </ligand>
</feature>
<evidence type="ECO:0000313" key="10">
    <source>
        <dbReference type="EMBL" id="PMB82537.1"/>
    </source>
</evidence>
<sequence length="159" mass="17837">MDLTIYDRTSNGISQDQHNLVEQVLQFAAQKLNLAENTEMSVTLMNNPAIKKINAQYRGVDRATDVLSFAAEESGDESPIIMDPELAAELPTNLGDLFISMDKVVEQAKFLGHSSARELGFLVVHGFLHLNGYDHEQPADEKKMFALQREILDEYGLKR</sequence>
<evidence type="ECO:0000256" key="7">
    <source>
        <dbReference type="ARBA" id="ARBA00022801"/>
    </source>
</evidence>
<feature type="binding site" evidence="9">
    <location>
        <position position="125"/>
    </location>
    <ligand>
        <name>Zn(2+)</name>
        <dbReference type="ChEBI" id="CHEBI:29105"/>
        <note>catalytic</note>
    </ligand>
</feature>
<dbReference type="GO" id="GO:0004222">
    <property type="term" value="F:metalloendopeptidase activity"/>
    <property type="evidence" value="ECO:0007669"/>
    <property type="project" value="InterPro"/>
</dbReference>